<keyword evidence="2" id="KW-0378">Hydrolase</keyword>
<dbReference type="PIRSF" id="PIRSF005962">
    <property type="entry name" value="Pept_M20D_amidohydro"/>
    <property type="match status" value="1"/>
</dbReference>
<comment type="cofactor">
    <cofactor evidence="3">
        <name>Mn(2+)</name>
        <dbReference type="ChEBI" id="CHEBI:29035"/>
    </cofactor>
    <text evidence="3">The Mn(2+) ion enhances activity.</text>
</comment>
<dbReference type="AlphaFoldDB" id="A0A6G0WAU3"/>
<dbReference type="Gene3D" id="3.30.70.360">
    <property type="match status" value="1"/>
</dbReference>
<sequence length="463" mass="50474">MATTTTTTDFDAFFAGLAEIRRHIHSNPELGFEEVKTQALVRDYLINQAKIPAEQIKDCGKTGLVVDIFAPTEGPKLADGALKCVAFRGDMDALPMTEHNPQLAYESKVPGTAHMCGHDGHTANLMGFALLVQQRRHLLPPHSIVRLLFQPAEEGRFGAVAMIKDGCLDGVDEVYGYHNMPFTLGNIQVKSGPIMAHGGTFSITISGPGGHGSAPHVTKDPIVAAGQIIMAMQTITSRSLSPHDSAVVSICQVHGGEADNVIPSSVRLSGTIRDFSPAVSSTINQRMATIVEHTCAAFDLKGEFEMKERYPVVVNPVEQTTIVESIARRIIGSDRVSAQGLPLCGSEDFAFYLHQRPGSFFFIGTKGTTDGHNRNNHTDTFDFNDQILPMGARMFLELINHRFNCAIYSADELGQMTAPKVHNWQTLRIPTWFPSQKDAINSSMELLESTDVSQQACQGLNTI</sequence>
<dbReference type="SUPFAM" id="SSF55031">
    <property type="entry name" value="Bacterial exopeptidase dimerisation domain"/>
    <property type="match status" value="1"/>
</dbReference>
<evidence type="ECO:0000256" key="1">
    <source>
        <dbReference type="ARBA" id="ARBA00006153"/>
    </source>
</evidence>
<comment type="similarity">
    <text evidence="1">Belongs to the peptidase M20 family.</text>
</comment>
<protein>
    <recommendedName>
        <fullName evidence="4">Peptidase M20 dimerisation domain-containing protein</fullName>
    </recommendedName>
</protein>
<evidence type="ECO:0000256" key="2">
    <source>
        <dbReference type="ARBA" id="ARBA00022801"/>
    </source>
</evidence>
<keyword evidence="6" id="KW-1185">Reference proteome</keyword>
<dbReference type="PANTHER" id="PTHR11014:SF63">
    <property type="entry name" value="METALLOPEPTIDASE, PUTATIVE (AFU_ORTHOLOGUE AFUA_6G09600)-RELATED"/>
    <property type="match status" value="1"/>
</dbReference>
<keyword evidence="3" id="KW-0464">Manganese</keyword>
<feature type="binding site" evidence="3">
    <location>
        <position position="154"/>
    </location>
    <ligand>
        <name>Mn(2+)</name>
        <dbReference type="ChEBI" id="CHEBI:29035"/>
        <label>2</label>
    </ligand>
</feature>
<evidence type="ECO:0000259" key="4">
    <source>
        <dbReference type="Pfam" id="PF07687"/>
    </source>
</evidence>
<dbReference type="PANTHER" id="PTHR11014">
    <property type="entry name" value="PEPTIDASE M20 FAMILY MEMBER"/>
    <property type="match status" value="1"/>
</dbReference>
<dbReference type="FunFam" id="3.30.70.360:FF:000001">
    <property type="entry name" value="N-acetyldiaminopimelate deacetylase"/>
    <property type="match status" value="1"/>
</dbReference>
<accession>A0A6G0WAU3</accession>
<dbReference type="EMBL" id="VJMJ01000309">
    <property type="protein sequence ID" value="KAF0723394.1"/>
    <property type="molecule type" value="Genomic_DNA"/>
</dbReference>
<evidence type="ECO:0000313" key="6">
    <source>
        <dbReference type="Proteomes" id="UP000481153"/>
    </source>
</evidence>
<evidence type="ECO:0000256" key="3">
    <source>
        <dbReference type="PIRSR" id="PIRSR005962-1"/>
    </source>
</evidence>
<dbReference type="InterPro" id="IPR017439">
    <property type="entry name" value="Amidohydrolase"/>
</dbReference>
<organism evidence="5 6">
    <name type="scientific">Aphanomyces euteiches</name>
    <dbReference type="NCBI Taxonomy" id="100861"/>
    <lineage>
        <taxon>Eukaryota</taxon>
        <taxon>Sar</taxon>
        <taxon>Stramenopiles</taxon>
        <taxon>Oomycota</taxon>
        <taxon>Saprolegniomycetes</taxon>
        <taxon>Saprolegniales</taxon>
        <taxon>Verrucalvaceae</taxon>
        <taxon>Aphanomyces</taxon>
    </lineage>
</organism>
<gene>
    <name evidence="5" type="ORF">Ae201684_017734</name>
</gene>
<dbReference type="InterPro" id="IPR002933">
    <property type="entry name" value="Peptidase_M20"/>
</dbReference>
<feature type="binding site" evidence="3">
    <location>
        <position position="118"/>
    </location>
    <ligand>
        <name>Mn(2+)</name>
        <dbReference type="ChEBI" id="CHEBI:29035"/>
        <label>2</label>
    </ligand>
</feature>
<dbReference type="Pfam" id="PF01546">
    <property type="entry name" value="Peptidase_M20"/>
    <property type="match status" value="1"/>
</dbReference>
<feature type="binding site" evidence="3">
    <location>
        <position position="178"/>
    </location>
    <ligand>
        <name>Mn(2+)</name>
        <dbReference type="ChEBI" id="CHEBI:29035"/>
        <label>2</label>
    </ligand>
</feature>
<dbReference type="Pfam" id="PF07687">
    <property type="entry name" value="M20_dimer"/>
    <property type="match status" value="1"/>
</dbReference>
<comment type="caution">
    <text evidence="5">The sequence shown here is derived from an EMBL/GenBank/DDBJ whole genome shotgun (WGS) entry which is preliminary data.</text>
</comment>
<feature type="domain" description="Peptidase M20 dimerisation" evidence="4">
    <location>
        <begin position="200"/>
        <end position="294"/>
    </location>
</feature>
<dbReference type="InterPro" id="IPR036264">
    <property type="entry name" value="Bact_exopeptidase_dim_dom"/>
</dbReference>
<dbReference type="GO" id="GO:0016787">
    <property type="term" value="F:hydrolase activity"/>
    <property type="evidence" value="ECO:0007669"/>
    <property type="project" value="UniProtKB-KW"/>
</dbReference>
<name>A0A6G0WAU3_9STRA</name>
<feature type="binding site" evidence="3">
    <location>
        <position position="377"/>
    </location>
    <ligand>
        <name>Mn(2+)</name>
        <dbReference type="ChEBI" id="CHEBI:29035"/>
        <label>2</label>
    </ligand>
</feature>
<dbReference type="Proteomes" id="UP000481153">
    <property type="component" value="Unassembled WGS sequence"/>
</dbReference>
<dbReference type="VEuPathDB" id="FungiDB:AeMF1_003597"/>
<dbReference type="GO" id="GO:0046872">
    <property type="term" value="F:metal ion binding"/>
    <property type="evidence" value="ECO:0007669"/>
    <property type="project" value="UniProtKB-KW"/>
</dbReference>
<dbReference type="SUPFAM" id="SSF53187">
    <property type="entry name" value="Zn-dependent exopeptidases"/>
    <property type="match status" value="1"/>
</dbReference>
<dbReference type="InterPro" id="IPR011650">
    <property type="entry name" value="Peptidase_M20_dimer"/>
</dbReference>
<proteinExistence type="inferred from homology"/>
<dbReference type="NCBIfam" id="TIGR01891">
    <property type="entry name" value="amidohydrolases"/>
    <property type="match status" value="1"/>
</dbReference>
<reference evidence="5 6" key="1">
    <citation type="submission" date="2019-07" db="EMBL/GenBank/DDBJ databases">
        <title>Genomics analysis of Aphanomyces spp. identifies a new class of oomycete effector associated with host adaptation.</title>
        <authorList>
            <person name="Gaulin E."/>
        </authorList>
    </citation>
    <scope>NUCLEOTIDE SEQUENCE [LARGE SCALE GENOMIC DNA]</scope>
    <source>
        <strain evidence="5 6">ATCC 201684</strain>
    </source>
</reference>
<keyword evidence="3" id="KW-0479">Metal-binding</keyword>
<feature type="binding site" evidence="3">
    <location>
        <position position="116"/>
    </location>
    <ligand>
        <name>Mn(2+)</name>
        <dbReference type="ChEBI" id="CHEBI:29035"/>
        <label>2</label>
    </ligand>
</feature>
<dbReference type="Gene3D" id="3.40.630.10">
    <property type="entry name" value="Zn peptidases"/>
    <property type="match status" value="1"/>
</dbReference>
<evidence type="ECO:0000313" key="5">
    <source>
        <dbReference type="EMBL" id="KAF0723394.1"/>
    </source>
</evidence>